<comment type="caution">
    <text evidence="4">The sequence shown here is derived from an EMBL/GenBank/DDBJ whole genome shotgun (WGS) entry which is preliminary data.</text>
</comment>
<keyword evidence="1" id="KW-0175">Coiled coil</keyword>
<feature type="compositionally biased region" description="Basic residues" evidence="2">
    <location>
        <begin position="8"/>
        <end position="18"/>
    </location>
</feature>
<dbReference type="Proteomes" id="UP000654395">
    <property type="component" value="Unassembled WGS sequence"/>
</dbReference>
<dbReference type="PANTHER" id="PTHR24103">
    <property type="entry name" value="E3 UBIQUITIN-PROTEIN LIGASE TRIM"/>
    <property type="match status" value="1"/>
</dbReference>
<dbReference type="InterPro" id="IPR003877">
    <property type="entry name" value="SPRY_dom"/>
</dbReference>
<dbReference type="InterPro" id="IPR001870">
    <property type="entry name" value="B30.2/SPRY"/>
</dbReference>
<dbReference type="InterPro" id="IPR006574">
    <property type="entry name" value="PRY"/>
</dbReference>
<feature type="domain" description="B30.2/SPRY" evidence="3">
    <location>
        <begin position="213"/>
        <end position="411"/>
    </location>
</feature>
<evidence type="ECO:0000259" key="3">
    <source>
        <dbReference type="PROSITE" id="PS50188"/>
    </source>
</evidence>
<dbReference type="InterPro" id="IPR050143">
    <property type="entry name" value="TRIM/RBCC"/>
</dbReference>
<gene>
    <name evidence="4" type="primary">Trim27_1</name>
    <name evidence="4" type="ORF">UROIND_R06693</name>
</gene>
<dbReference type="InterPro" id="IPR013320">
    <property type="entry name" value="ConA-like_dom_sf"/>
</dbReference>
<dbReference type="OrthoDB" id="9395240at2759"/>
<accession>A0A852KVJ3</accession>
<dbReference type="Pfam" id="PF13765">
    <property type="entry name" value="PRY"/>
    <property type="match status" value="1"/>
</dbReference>
<feature type="non-terminal residue" evidence="4">
    <location>
        <position position="1"/>
    </location>
</feature>
<dbReference type="AlphaFoldDB" id="A0A852KVJ3"/>
<sequence>SEATGARNHPKRGKFHPKQHLEHLTEKLKLLGLAGGGGEEKEQLCSWHKGVAALEDGCSSPGAAGGPAAAPLQDREQILRDLEKLKRQKGELEELRSSGERRCQEYLAQTEAERQRVVSEFRRLRRFLKEQELVLLAELGEWDREMLRKMQEQEAKLTGEMSLLQVLICQVEKELEGAARGFLQVGAQPKGEWERNSSRRPAETFWDLEQWLRVISRRNKVLGETLRRFQAFITLDPDTAGSNLVLSRDRRGVRWGDVGGQDPHPNPTVSHRFPLPCCILGSRGFTRGSCHWDVEVAEGQRWALGVALGGLHKGGEGSVLTEGSVPGGVGFQLRPEEGIWAVGRCRSRCCAFTSPITPLPILGSCSRLRVVLDRDGGGRVAFYLAGDPQPIFTFQKASFGNGERVFPFFWV</sequence>
<evidence type="ECO:0000256" key="2">
    <source>
        <dbReference type="SAM" id="MobiDB-lite"/>
    </source>
</evidence>
<reference evidence="4" key="1">
    <citation type="submission" date="2020-02" db="EMBL/GenBank/DDBJ databases">
        <title>Bird 10,000 Genomes (B10K) Project - Family phase.</title>
        <authorList>
            <person name="Zhang G."/>
        </authorList>
    </citation>
    <scope>NUCLEOTIDE SEQUENCE</scope>
    <source>
        <strain evidence="4">B10K-DU-030-59</strain>
    </source>
</reference>
<feature type="coiled-coil region" evidence="1">
    <location>
        <begin position="75"/>
        <end position="102"/>
    </location>
</feature>
<dbReference type="Pfam" id="PF00622">
    <property type="entry name" value="SPRY"/>
    <property type="match status" value="1"/>
</dbReference>
<dbReference type="PROSITE" id="PS50188">
    <property type="entry name" value="B302_SPRY"/>
    <property type="match status" value="1"/>
</dbReference>
<dbReference type="SUPFAM" id="SSF49899">
    <property type="entry name" value="Concanavalin A-like lectins/glucanases"/>
    <property type="match status" value="1"/>
</dbReference>
<evidence type="ECO:0000256" key="1">
    <source>
        <dbReference type="SAM" id="Coils"/>
    </source>
</evidence>
<protein>
    <submittedName>
        <fullName evidence="4">TRI27 protein</fullName>
    </submittedName>
</protein>
<name>A0A852KVJ3_UROIN</name>
<dbReference type="InterPro" id="IPR043136">
    <property type="entry name" value="B30.2/SPRY_sf"/>
</dbReference>
<proteinExistence type="predicted"/>
<dbReference type="Gene3D" id="2.60.120.920">
    <property type="match status" value="1"/>
</dbReference>
<dbReference type="PRINTS" id="PR01407">
    <property type="entry name" value="BUTYPHLNCDUF"/>
</dbReference>
<organism evidence="4 5">
    <name type="scientific">Urocolius indicus</name>
    <name type="common">Red-faced mousebird</name>
    <name type="synonym">Colius indicus</name>
    <dbReference type="NCBI Taxonomy" id="458196"/>
    <lineage>
        <taxon>Eukaryota</taxon>
        <taxon>Metazoa</taxon>
        <taxon>Chordata</taxon>
        <taxon>Craniata</taxon>
        <taxon>Vertebrata</taxon>
        <taxon>Euteleostomi</taxon>
        <taxon>Archelosauria</taxon>
        <taxon>Archosauria</taxon>
        <taxon>Dinosauria</taxon>
        <taxon>Saurischia</taxon>
        <taxon>Theropoda</taxon>
        <taxon>Coelurosauria</taxon>
        <taxon>Aves</taxon>
        <taxon>Neognathae</taxon>
        <taxon>Neoaves</taxon>
        <taxon>Telluraves</taxon>
        <taxon>Coraciimorphae</taxon>
        <taxon>Coliiformes</taxon>
        <taxon>Coliidae</taxon>
        <taxon>Urocolius</taxon>
    </lineage>
</organism>
<evidence type="ECO:0000313" key="5">
    <source>
        <dbReference type="Proteomes" id="UP000654395"/>
    </source>
</evidence>
<dbReference type="EMBL" id="WBNH01006901">
    <property type="protein sequence ID" value="NXX80870.1"/>
    <property type="molecule type" value="Genomic_DNA"/>
</dbReference>
<evidence type="ECO:0000313" key="4">
    <source>
        <dbReference type="EMBL" id="NXX80870.1"/>
    </source>
</evidence>
<feature type="non-terminal residue" evidence="4">
    <location>
        <position position="411"/>
    </location>
</feature>
<dbReference type="SMART" id="SM00589">
    <property type="entry name" value="PRY"/>
    <property type="match status" value="1"/>
</dbReference>
<keyword evidence="5" id="KW-1185">Reference proteome</keyword>
<feature type="region of interest" description="Disordered" evidence="2">
    <location>
        <begin position="1"/>
        <end position="20"/>
    </location>
</feature>
<dbReference type="InterPro" id="IPR003879">
    <property type="entry name" value="Butyrophylin_SPRY"/>
</dbReference>